<dbReference type="OrthoDB" id="3767798at2759"/>
<gene>
    <name evidence="2" type="ORF">GMOD_00006646</name>
</gene>
<evidence type="ECO:0000313" key="2">
    <source>
        <dbReference type="EMBL" id="RMZ71523.1"/>
    </source>
</evidence>
<feature type="compositionally biased region" description="Polar residues" evidence="1">
    <location>
        <begin position="263"/>
        <end position="287"/>
    </location>
</feature>
<accession>A0A3M7MAG3</accession>
<evidence type="ECO:0000313" key="3">
    <source>
        <dbReference type="Proteomes" id="UP000265663"/>
    </source>
</evidence>
<organism evidence="2 3">
    <name type="scientific">Pyrenophora seminiperda CCB06</name>
    <dbReference type="NCBI Taxonomy" id="1302712"/>
    <lineage>
        <taxon>Eukaryota</taxon>
        <taxon>Fungi</taxon>
        <taxon>Dikarya</taxon>
        <taxon>Ascomycota</taxon>
        <taxon>Pezizomycotina</taxon>
        <taxon>Dothideomycetes</taxon>
        <taxon>Pleosporomycetidae</taxon>
        <taxon>Pleosporales</taxon>
        <taxon>Pleosporineae</taxon>
        <taxon>Pleosporaceae</taxon>
        <taxon>Pyrenophora</taxon>
    </lineage>
</organism>
<feature type="compositionally biased region" description="Low complexity" evidence="1">
    <location>
        <begin position="221"/>
        <end position="234"/>
    </location>
</feature>
<keyword evidence="3" id="KW-1185">Reference proteome</keyword>
<name>A0A3M7MAG3_9PLEO</name>
<feature type="compositionally biased region" description="Basic and acidic residues" evidence="1">
    <location>
        <begin position="165"/>
        <end position="182"/>
    </location>
</feature>
<feature type="region of interest" description="Disordered" evidence="1">
    <location>
        <begin position="120"/>
        <end position="287"/>
    </location>
</feature>
<dbReference type="AlphaFoldDB" id="A0A3M7MAG3"/>
<dbReference type="Proteomes" id="UP000265663">
    <property type="component" value="Unassembled WGS sequence"/>
</dbReference>
<evidence type="ECO:0000256" key="1">
    <source>
        <dbReference type="SAM" id="MobiDB-lite"/>
    </source>
</evidence>
<dbReference type="EMBL" id="KE747827">
    <property type="protein sequence ID" value="RMZ71523.1"/>
    <property type="molecule type" value="Genomic_DNA"/>
</dbReference>
<reference evidence="2 3" key="1">
    <citation type="journal article" date="2014" name="PLoS ONE">
        <title>De novo Genome Assembly of the Fungal Plant Pathogen Pyrenophora semeniperda.</title>
        <authorList>
            <person name="Soliai M.M."/>
            <person name="Meyer S.E."/>
            <person name="Udall J.A."/>
            <person name="Elzinga D.E."/>
            <person name="Hermansen R.A."/>
            <person name="Bodily P.M."/>
            <person name="Hart A.A."/>
            <person name="Coleman C.E."/>
        </authorList>
    </citation>
    <scope>NUCLEOTIDE SEQUENCE [LARGE SCALE GENOMIC DNA]</scope>
    <source>
        <strain evidence="2 3">CCB06</strain>
        <tissue evidence="2">Mycelium</tissue>
    </source>
</reference>
<feature type="compositionally biased region" description="Basic and acidic residues" evidence="1">
    <location>
        <begin position="237"/>
        <end position="259"/>
    </location>
</feature>
<feature type="compositionally biased region" description="Polar residues" evidence="1">
    <location>
        <begin position="120"/>
        <end position="134"/>
    </location>
</feature>
<proteinExistence type="predicted"/>
<protein>
    <submittedName>
        <fullName evidence="2">Uncharacterized protein</fullName>
    </submittedName>
</protein>
<sequence>MSNCERTMVQPSPGSLVEYQASGSALPPWPAVVCTDNMAPKEVQRTRPQGLRWVSKINLRSHWAHAGELADYDPFTPFTNEEVVGGTPRLGGAYEMANNTLEAGITLEYWQEQVVHQKRTVSGSDSKSDPYSQWNENDEDDGEDEGKDNGDSDEDFDFQLALRASQEDYDRQHSERERESPPLKRPRHTKSRVTVTRPSRISKDYKDASTSRLRTQPRPSPKGASSSSSPAKSLPPRRRDTLRRHDTLRRCDTPRRPIDDSSVPHQPNTTRPDEAATSSNTMNSTPFQHKSFLDRTLGGLRSCQEPTSDIVEGELSNSEGFVQIPVGPTGEVSTLPKGCVWNRQYWQDIRYGVNHFDLNDAGIWELRHPALPSIAPGDFAFAAEYLESDDFGHRDPRGGDSNIKEEAFVQCIAAWGVAEKLRMTDLMDHIVDKLERCIEEPELQVVTIFARQIYEAEDLGLPSQARLKDWLATYIAQNWWIYLGDDHLSGVFLETLMRLPELERDIYVRRLVALNERLDGDEEGDEDGELDG</sequence>
<feature type="compositionally biased region" description="Acidic residues" evidence="1">
    <location>
        <begin position="136"/>
        <end position="157"/>
    </location>
</feature>